<dbReference type="Proteomes" id="UP000076276">
    <property type="component" value="Unassembled WGS sequence"/>
</dbReference>
<dbReference type="PANTHER" id="PTHR33516">
    <property type="entry name" value="LEXA REPRESSOR"/>
    <property type="match status" value="1"/>
</dbReference>
<dbReference type="CDD" id="cd06529">
    <property type="entry name" value="S24_LexA-like"/>
    <property type="match status" value="1"/>
</dbReference>
<dbReference type="InterPro" id="IPR050077">
    <property type="entry name" value="LexA_repressor"/>
</dbReference>
<dbReference type="InterPro" id="IPR010982">
    <property type="entry name" value="Lambda_DNA-bd_dom_sf"/>
</dbReference>
<dbReference type="Gene3D" id="1.10.260.40">
    <property type="entry name" value="lambda repressor-like DNA-binding domains"/>
    <property type="match status" value="1"/>
</dbReference>
<organism evidence="2 3">
    <name type="scientific">Acinetobacter pragensis</name>
    <dbReference type="NCBI Taxonomy" id="1806892"/>
    <lineage>
        <taxon>Bacteria</taxon>
        <taxon>Pseudomonadati</taxon>
        <taxon>Pseudomonadota</taxon>
        <taxon>Gammaproteobacteria</taxon>
        <taxon>Moraxellales</taxon>
        <taxon>Moraxellaceae</taxon>
        <taxon>Acinetobacter</taxon>
    </lineage>
</organism>
<dbReference type="EMBL" id="LUAW01000011">
    <property type="protein sequence ID" value="KYQ73210.1"/>
    <property type="molecule type" value="Genomic_DNA"/>
</dbReference>
<dbReference type="InterPro" id="IPR036286">
    <property type="entry name" value="LexA/Signal_pep-like_sf"/>
</dbReference>
<dbReference type="SUPFAM" id="SSF51306">
    <property type="entry name" value="LexA/Signal peptidase"/>
    <property type="match status" value="1"/>
</dbReference>
<dbReference type="RefSeq" id="WP_067666527.1">
    <property type="nucleotide sequence ID" value="NZ_CBCSIK010000008.1"/>
</dbReference>
<dbReference type="Gene3D" id="2.10.109.10">
    <property type="entry name" value="Umud Fragment, subunit A"/>
    <property type="match status" value="1"/>
</dbReference>
<proteinExistence type="predicted"/>
<gene>
    <name evidence="2" type="ORF">AZH43_07220</name>
</gene>
<dbReference type="InterPro" id="IPR015927">
    <property type="entry name" value="Peptidase_S24_S26A/B/C"/>
</dbReference>
<evidence type="ECO:0000313" key="3">
    <source>
        <dbReference type="Proteomes" id="UP000076276"/>
    </source>
</evidence>
<dbReference type="InterPro" id="IPR039418">
    <property type="entry name" value="LexA-like"/>
</dbReference>
<dbReference type="STRING" id="1806892.AZH43_07220"/>
<protein>
    <submittedName>
        <fullName evidence="2">Peptidase S24</fullName>
    </submittedName>
</protein>
<name>A0A151Y5E8_9GAMM</name>
<dbReference type="CDD" id="cd00093">
    <property type="entry name" value="HTH_XRE"/>
    <property type="match status" value="1"/>
</dbReference>
<dbReference type="PROSITE" id="PS50943">
    <property type="entry name" value="HTH_CROC1"/>
    <property type="match status" value="1"/>
</dbReference>
<reference evidence="2 3" key="1">
    <citation type="submission" date="2016-03" db="EMBL/GenBank/DDBJ databases">
        <title>Acinetobacter genomospecies 28 strain ANC 4149.</title>
        <authorList>
            <person name="Radolfova-Krizova L."/>
            <person name="Nemec A."/>
        </authorList>
    </citation>
    <scope>NUCLEOTIDE SEQUENCE [LARGE SCALE GENOMIC DNA]</scope>
    <source>
        <strain evidence="2 3">ANC 4149</strain>
    </source>
</reference>
<dbReference type="GO" id="GO:0003677">
    <property type="term" value="F:DNA binding"/>
    <property type="evidence" value="ECO:0007669"/>
    <property type="project" value="InterPro"/>
</dbReference>
<dbReference type="AlphaFoldDB" id="A0A151Y5E8"/>
<dbReference type="PANTHER" id="PTHR33516:SF2">
    <property type="entry name" value="LEXA REPRESSOR-RELATED"/>
    <property type="match status" value="1"/>
</dbReference>
<dbReference type="InterPro" id="IPR001387">
    <property type="entry name" value="Cro/C1-type_HTH"/>
</dbReference>
<keyword evidence="3" id="KW-1185">Reference proteome</keyword>
<feature type="domain" description="HTH cro/C1-type" evidence="1">
    <location>
        <begin position="71"/>
        <end position="109"/>
    </location>
</feature>
<evidence type="ECO:0000259" key="1">
    <source>
        <dbReference type="PROSITE" id="PS50943"/>
    </source>
</evidence>
<evidence type="ECO:0000313" key="2">
    <source>
        <dbReference type="EMBL" id="KYQ73210.1"/>
    </source>
</evidence>
<dbReference type="OrthoDB" id="9791537at2"/>
<sequence length="259" mass="28744">MHSIKLLKVEDNILPKIELVQLKIRGKLLPVVENGKKSKVQSAKYLEFASRLKSLMEQDGSPIKTVNQLKDAIEVTYEMARRYTLGIAKPREEKMQTLAEKFNVDISYLDHGTGIEPNVSAPFPVAGRLVPVISWVQAGSWTTVEAVPAGTEFEEWLPPNPKCGKHGYGLEVSGESMLPDFRPGDKIYVNPDFQVSDLKTGDLVIVSSESGKAATFKKLIVETDNMYLQPLNPEWSEKAIALEDGCKLVGKVVGLYRDV</sequence>
<accession>A0A151Y5E8</accession>
<comment type="caution">
    <text evidence="2">The sequence shown here is derived from an EMBL/GenBank/DDBJ whole genome shotgun (WGS) entry which is preliminary data.</text>
</comment>
<dbReference type="Pfam" id="PF00717">
    <property type="entry name" value="Peptidase_S24"/>
    <property type="match status" value="1"/>
</dbReference>